<name>A0A843W0D0_COLES</name>
<sequence>MEEGYVLPPGGDNVYEQLELPPGFRFHPTDEELVTYYLSRKVADHCFSAGVIGEVELNTCEPWDLPCEHKLINYAPPAFNLHPMNTIPTLTLSSHAGRGAKMGEKEWYFFCVRDRKYPAGLRTNRATDSGYWKATGKDKEVRRGTSLVGRKKTLVFYRGRAPKGEKTCWVMHEYHLDGSFSRYNKAAKNEWVICRVFQKGSRSAAAAEGGGGGKKVPCELLQARTVSSAACYGNGVRTGASNISSSDLLPPLMELPFGAGTGSRTVGATTAAPGTNHVTCFSNAAARHKSHEGPVDCHSYSPFFIATSADSYDHSSGISSSALQQGKLSGEAGLMNLVRSHGYAAQEGIGGKVEMGPGRSMSQETDVYRPGSSPLPLVSSHEVFGRQKVPSSVTIPLADCIWNY</sequence>
<dbReference type="Gene3D" id="2.170.150.80">
    <property type="entry name" value="NAC domain"/>
    <property type="match status" value="1"/>
</dbReference>
<gene>
    <name evidence="7" type="ORF">Taro_037390</name>
</gene>
<reference evidence="7" key="1">
    <citation type="submission" date="2017-07" db="EMBL/GenBank/DDBJ databases">
        <title>Taro Niue Genome Assembly and Annotation.</title>
        <authorList>
            <person name="Atibalentja N."/>
            <person name="Keating K."/>
            <person name="Fields C.J."/>
        </authorList>
    </citation>
    <scope>NUCLEOTIDE SEQUENCE</scope>
    <source>
        <strain evidence="7">Niue_2</strain>
        <tissue evidence="7">Leaf</tissue>
    </source>
</reference>
<keyword evidence="4" id="KW-0539">Nucleus</keyword>
<dbReference type="Proteomes" id="UP000652761">
    <property type="component" value="Unassembled WGS sequence"/>
</dbReference>
<evidence type="ECO:0000256" key="3">
    <source>
        <dbReference type="ARBA" id="ARBA00023163"/>
    </source>
</evidence>
<evidence type="ECO:0000313" key="8">
    <source>
        <dbReference type="Proteomes" id="UP000652761"/>
    </source>
</evidence>
<dbReference type="GO" id="GO:0003677">
    <property type="term" value="F:DNA binding"/>
    <property type="evidence" value="ECO:0007669"/>
    <property type="project" value="UniProtKB-KW"/>
</dbReference>
<proteinExistence type="predicted"/>
<keyword evidence="3" id="KW-0804">Transcription</keyword>
<evidence type="ECO:0000256" key="2">
    <source>
        <dbReference type="ARBA" id="ARBA00023125"/>
    </source>
</evidence>
<evidence type="ECO:0000256" key="4">
    <source>
        <dbReference type="ARBA" id="ARBA00023242"/>
    </source>
</evidence>
<feature type="domain" description="NAC" evidence="6">
    <location>
        <begin position="20"/>
        <end position="199"/>
    </location>
</feature>
<dbReference type="Pfam" id="PF02365">
    <property type="entry name" value="NAM"/>
    <property type="match status" value="1"/>
</dbReference>
<keyword evidence="8" id="KW-1185">Reference proteome</keyword>
<keyword evidence="2" id="KW-0238">DNA-binding</keyword>
<dbReference type="OrthoDB" id="1424968at2759"/>
<keyword evidence="1" id="KW-0805">Transcription regulation</keyword>
<evidence type="ECO:0000256" key="5">
    <source>
        <dbReference type="SAM" id="MobiDB-lite"/>
    </source>
</evidence>
<organism evidence="7 8">
    <name type="scientific">Colocasia esculenta</name>
    <name type="common">Wild taro</name>
    <name type="synonym">Arum esculentum</name>
    <dbReference type="NCBI Taxonomy" id="4460"/>
    <lineage>
        <taxon>Eukaryota</taxon>
        <taxon>Viridiplantae</taxon>
        <taxon>Streptophyta</taxon>
        <taxon>Embryophyta</taxon>
        <taxon>Tracheophyta</taxon>
        <taxon>Spermatophyta</taxon>
        <taxon>Magnoliopsida</taxon>
        <taxon>Liliopsida</taxon>
        <taxon>Araceae</taxon>
        <taxon>Aroideae</taxon>
        <taxon>Colocasieae</taxon>
        <taxon>Colocasia</taxon>
    </lineage>
</organism>
<dbReference type="PANTHER" id="PTHR31744:SF219">
    <property type="entry name" value="NAC DOMAIN-CONTAINING PROTEIN 4"/>
    <property type="match status" value="1"/>
</dbReference>
<accession>A0A843W0D0</accession>
<dbReference type="InterPro" id="IPR003441">
    <property type="entry name" value="NAC-dom"/>
</dbReference>
<evidence type="ECO:0000313" key="7">
    <source>
        <dbReference type="EMBL" id="MQM04583.1"/>
    </source>
</evidence>
<feature type="region of interest" description="Disordered" evidence="5">
    <location>
        <begin position="349"/>
        <end position="372"/>
    </location>
</feature>
<protein>
    <recommendedName>
        <fullName evidence="6">NAC domain-containing protein</fullName>
    </recommendedName>
</protein>
<evidence type="ECO:0000259" key="6">
    <source>
        <dbReference type="PROSITE" id="PS51005"/>
    </source>
</evidence>
<dbReference type="AlphaFoldDB" id="A0A843W0D0"/>
<dbReference type="SUPFAM" id="SSF101941">
    <property type="entry name" value="NAC domain"/>
    <property type="match status" value="1"/>
</dbReference>
<evidence type="ECO:0000256" key="1">
    <source>
        <dbReference type="ARBA" id="ARBA00023015"/>
    </source>
</evidence>
<comment type="caution">
    <text evidence="7">The sequence shown here is derived from an EMBL/GenBank/DDBJ whole genome shotgun (WGS) entry which is preliminary data.</text>
</comment>
<dbReference type="PANTHER" id="PTHR31744">
    <property type="entry name" value="PROTEIN CUP-SHAPED COTYLEDON 2-RELATED"/>
    <property type="match status" value="1"/>
</dbReference>
<dbReference type="EMBL" id="NMUH01003247">
    <property type="protein sequence ID" value="MQM04583.1"/>
    <property type="molecule type" value="Genomic_DNA"/>
</dbReference>
<dbReference type="GO" id="GO:0006355">
    <property type="term" value="P:regulation of DNA-templated transcription"/>
    <property type="evidence" value="ECO:0007669"/>
    <property type="project" value="InterPro"/>
</dbReference>
<dbReference type="InterPro" id="IPR036093">
    <property type="entry name" value="NAC_dom_sf"/>
</dbReference>
<dbReference type="PROSITE" id="PS51005">
    <property type="entry name" value="NAC"/>
    <property type="match status" value="1"/>
</dbReference>